<dbReference type="Pfam" id="PF14261">
    <property type="entry name" value="DUF4351"/>
    <property type="match status" value="1"/>
</dbReference>
<dbReference type="RefSeq" id="WP_131173514.1">
    <property type="nucleotide sequence ID" value="NZ_QJUM01000005.1"/>
</dbReference>
<dbReference type="EMBL" id="QJUM01000005">
    <property type="protein sequence ID" value="TBV08258.1"/>
    <property type="molecule type" value="Genomic_DNA"/>
</dbReference>
<organism evidence="2 3">
    <name type="scientific">Phytopseudomonas dryadis</name>
    <dbReference type="NCBI Taxonomy" id="2487520"/>
    <lineage>
        <taxon>Bacteria</taxon>
        <taxon>Pseudomonadati</taxon>
        <taxon>Pseudomonadota</taxon>
        <taxon>Gammaproteobacteria</taxon>
        <taxon>Pseudomonadales</taxon>
        <taxon>Pseudomonadaceae</taxon>
        <taxon>Phytopseudomonas</taxon>
    </lineage>
</organism>
<comment type="caution">
    <text evidence="2">The sequence shown here is derived from an EMBL/GenBank/DDBJ whole genome shotgun (WGS) entry which is preliminary data.</text>
</comment>
<accession>A0ABY1ZDM4</accession>
<dbReference type="PANTHER" id="PTHR35586:SF1">
    <property type="entry name" value="SLL1691 PROTEIN"/>
    <property type="match status" value="1"/>
</dbReference>
<evidence type="ECO:0000259" key="1">
    <source>
        <dbReference type="Pfam" id="PF14261"/>
    </source>
</evidence>
<dbReference type="PANTHER" id="PTHR35586">
    <property type="entry name" value="SLL1691 PROTEIN"/>
    <property type="match status" value="1"/>
</dbReference>
<proteinExistence type="predicted"/>
<protein>
    <recommendedName>
        <fullName evidence="1">DUF4351 domain-containing protein</fullName>
    </recommendedName>
</protein>
<gene>
    <name evidence="2" type="ORF">DNK34_05880</name>
</gene>
<name>A0ABY1ZDM4_9GAMM</name>
<sequence>MTRKNSHDQNFKNLILDYPRQALEFFAADEALDLQTAIITPVRQEQLQSRLGDRFHELDVPLLVEWPDGRREALLFVLEEETNPARFSIHRLAHYCLDLADLLKTGRVVPVVIFLRGNTGIPLHLHLGSERYTYLSFTYLRCILAETPVDAHLQSANLVARLNLPNMQWNPRHKVDIYAQAIRGLLELEPDPEKQLKYLDFIDIYTALDDNEMHQYRDRYPQENRTMTRLTDRLLEQGMQQGIQQGELTVLMRLLSRRFGPLDTTIEQRLQQAGTEDLERWAENVLDAKTLEEVFTRH</sequence>
<feature type="domain" description="DUF4351" evidence="1">
    <location>
        <begin position="240"/>
        <end position="293"/>
    </location>
</feature>
<evidence type="ECO:0000313" key="2">
    <source>
        <dbReference type="EMBL" id="TBV08258.1"/>
    </source>
</evidence>
<dbReference type="InterPro" id="IPR025587">
    <property type="entry name" value="DUF4351"/>
</dbReference>
<reference evidence="2 3" key="1">
    <citation type="submission" date="2018-06" db="EMBL/GenBank/DDBJ databases">
        <title>Three novel Pseudomonas species isolated from symptomatic oak.</title>
        <authorList>
            <person name="Bueno-Gonzalez V."/>
            <person name="Brady C."/>
        </authorList>
    </citation>
    <scope>NUCLEOTIDE SEQUENCE [LARGE SCALE GENOMIC DNA]</scope>
    <source>
        <strain evidence="2 3">P26B</strain>
    </source>
</reference>
<dbReference type="Proteomes" id="UP000291334">
    <property type="component" value="Unassembled WGS sequence"/>
</dbReference>
<evidence type="ECO:0000313" key="3">
    <source>
        <dbReference type="Proteomes" id="UP000291334"/>
    </source>
</evidence>
<keyword evidence="3" id="KW-1185">Reference proteome</keyword>